<comment type="caution">
    <text evidence="4">The sequence shown here is derived from an EMBL/GenBank/DDBJ whole genome shotgun (WGS) entry which is preliminary data.</text>
</comment>
<dbReference type="PANTHER" id="PTHR38600">
    <property type="entry name" value="TRANSCRIPTIONAL REGULATORY PROTEIN"/>
    <property type="match status" value="1"/>
</dbReference>
<keyword evidence="5" id="KW-1185">Reference proteome</keyword>
<feature type="compositionally biased region" description="Acidic residues" evidence="2">
    <location>
        <begin position="197"/>
        <end position="207"/>
    </location>
</feature>
<evidence type="ECO:0000313" key="4">
    <source>
        <dbReference type="EMBL" id="MBB3113864.1"/>
    </source>
</evidence>
<dbReference type="PANTHER" id="PTHR38600:SF2">
    <property type="entry name" value="SLL0088 PROTEIN"/>
    <property type="match status" value="1"/>
</dbReference>
<evidence type="ECO:0000256" key="1">
    <source>
        <dbReference type="ARBA" id="ARBA00023125"/>
    </source>
</evidence>
<dbReference type="Gene3D" id="1.10.10.10">
    <property type="entry name" value="Winged helix-like DNA-binding domain superfamily/Winged helix DNA-binding domain"/>
    <property type="match status" value="1"/>
</dbReference>
<gene>
    <name evidence="4" type="ORF">FHS18_005979</name>
</gene>
<keyword evidence="1 4" id="KW-0238">DNA-binding</keyword>
<feature type="domain" description="HTH arsR-type" evidence="3">
    <location>
        <begin position="11"/>
        <end position="97"/>
    </location>
</feature>
<accession>A0A7W5FRB5</accession>
<name>A0A7W5FRB5_9BACL</name>
<dbReference type="AlphaFoldDB" id="A0A7W5FRB5"/>
<dbReference type="GO" id="GO:0003700">
    <property type="term" value="F:DNA-binding transcription factor activity"/>
    <property type="evidence" value="ECO:0007669"/>
    <property type="project" value="InterPro"/>
</dbReference>
<proteinExistence type="predicted"/>
<protein>
    <submittedName>
        <fullName evidence="4">DNA-binding transcriptional ArsR family regulator</fullName>
    </submittedName>
</protein>
<evidence type="ECO:0000313" key="5">
    <source>
        <dbReference type="Proteomes" id="UP000570361"/>
    </source>
</evidence>
<sequence length="221" mass="25487">MDQSFTITNYDQLRALSDPFRVKILALLIEGSYTGQQIAQHLEIPRAKIHYHLNELEKFGYIEVVRTEAKNGIIQKFYRAVAYSFRPADDLLPYTVEVGDYYRHAMLEVLGRAKDRVLSAPEEAFQTKEQDVNKRSRMSVQAEIRASEGAFLDWLGKFRAVIKELDDLTKTKDAPDAKWFYFAGIGFQIDEPRFANNEEEPSGDIENPETKNITPTEEEEQ</sequence>
<reference evidence="4 5" key="1">
    <citation type="submission" date="2020-08" db="EMBL/GenBank/DDBJ databases">
        <title>Genomic Encyclopedia of Type Strains, Phase III (KMG-III): the genomes of soil and plant-associated and newly described type strains.</title>
        <authorList>
            <person name="Whitman W."/>
        </authorList>
    </citation>
    <scope>NUCLEOTIDE SEQUENCE [LARGE SCALE GENOMIC DNA]</scope>
    <source>
        <strain evidence="4 5">CECT 5862</strain>
    </source>
</reference>
<dbReference type="EMBL" id="JACHXK010000023">
    <property type="protein sequence ID" value="MBB3113864.1"/>
    <property type="molecule type" value="Genomic_DNA"/>
</dbReference>
<dbReference type="InterPro" id="IPR001845">
    <property type="entry name" value="HTH_ArsR_DNA-bd_dom"/>
</dbReference>
<feature type="region of interest" description="Disordered" evidence="2">
    <location>
        <begin position="192"/>
        <end position="221"/>
    </location>
</feature>
<dbReference type="Proteomes" id="UP000570361">
    <property type="component" value="Unassembled WGS sequence"/>
</dbReference>
<evidence type="ECO:0000259" key="3">
    <source>
        <dbReference type="SMART" id="SM00418"/>
    </source>
</evidence>
<dbReference type="InterPro" id="IPR036390">
    <property type="entry name" value="WH_DNA-bd_sf"/>
</dbReference>
<dbReference type="Pfam" id="PF01022">
    <property type="entry name" value="HTH_5"/>
    <property type="match status" value="1"/>
</dbReference>
<evidence type="ECO:0000256" key="2">
    <source>
        <dbReference type="SAM" id="MobiDB-lite"/>
    </source>
</evidence>
<organism evidence="4 5">
    <name type="scientific">Paenibacillus phyllosphaerae</name>
    <dbReference type="NCBI Taxonomy" id="274593"/>
    <lineage>
        <taxon>Bacteria</taxon>
        <taxon>Bacillati</taxon>
        <taxon>Bacillota</taxon>
        <taxon>Bacilli</taxon>
        <taxon>Bacillales</taxon>
        <taxon>Paenibacillaceae</taxon>
        <taxon>Paenibacillus</taxon>
    </lineage>
</organism>
<dbReference type="InterPro" id="IPR036388">
    <property type="entry name" value="WH-like_DNA-bd_sf"/>
</dbReference>
<dbReference type="CDD" id="cd00090">
    <property type="entry name" value="HTH_ARSR"/>
    <property type="match status" value="1"/>
</dbReference>
<dbReference type="GO" id="GO:0003677">
    <property type="term" value="F:DNA binding"/>
    <property type="evidence" value="ECO:0007669"/>
    <property type="project" value="UniProtKB-KW"/>
</dbReference>
<dbReference type="SMART" id="SM00418">
    <property type="entry name" value="HTH_ARSR"/>
    <property type="match status" value="1"/>
</dbReference>
<dbReference type="InterPro" id="IPR011991">
    <property type="entry name" value="ArsR-like_HTH"/>
</dbReference>
<dbReference type="RefSeq" id="WP_183603934.1">
    <property type="nucleotide sequence ID" value="NZ_JACHXK010000023.1"/>
</dbReference>
<dbReference type="SUPFAM" id="SSF46785">
    <property type="entry name" value="Winged helix' DNA-binding domain"/>
    <property type="match status" value="1"/>
</dbReference>